<protein>
    <submittedName>
        <fullName evidence="1">Uncharacterized protein</fullName>
    </submittedName>
</protein>
<evidence type="ECO:0000313" key="1">
    <source>
        <dbReference type="EMBL" id="MBX68411.1"/>
    </source>
</evidence>
<sequence length="41" mass="4596">MIGSAKKHNGLYYFSRASSPSKLLSFRNFSLSPVSNYDVIL</sequence>
<reference evidence="1" key="1">
    <citation type="submission" date="2018-02" db="EMBL/GenBank/DDBJ databases">
        <title>Rhizophora mucronata_Transcriptome.</title>
        <authorList>
            <person name="Meera S.P."/>
            <person name="Sreeshan A."/>
            <person name="Augustine A."/>
        </authorList>
    </citation>
    <scope>NUCLEOTIDE SEQUENCE</scope>
    <source>
        <tissue evidence="1">Leaf</tissue>
    </source>
</reference>
<accession>A0A2P2QNF5</accession>
<dbReference type="EMBL" id="GGEC01087927">
    <property type="protein sequence ID" value="MBX68411.1"/>
    <property type="molecule type" value="Transcribed_RNA"/>
</dbReference>
<dbReference type="AlphaFoldDB" id="A0A2P2QNF5"/>
<organism evidence="1">
    <name type="scientific">Rhizophora mucronata</name>
    <name type="common">Asiatic mangrove</name>
    <dbReference type="NCBI Taxonomy" id="61149"/>
    <lineage>
        <taxon>Eukaryota</taxon>
        <taxon>Viridiplantae</taxon>
        <taxon>Streptophyta</taxon>
        <taxon>Embryophyta</taxon>
        <taxon>Tracheophyta</taxon>
        <taxon>Spermatophyta</taxon>
        <taxon>Magnoliopsida</taxon>
        <taxon>eudicotyledons</taxon>
        <taxon>Gunneridae</taxon>
        <taxon>Pentapetalae</taxon>
        <taxon>rosids</taxon>
        <taxon>fabids</taxon>
        <taxon>Malpighiales</taxon>
        <taxon>Rhizophoraceae</taxon>
        <taxon>Rhizophora</taxon>
    </lineage>
</organism>
<name>A0A2P2QNF5_RHIMU</name>
<proteinExistence type="predicted"/>